<evidence type="ECO:0000313" key="3">
    <source>
        <dbReference type="Proteomes" id="UP000767291"/>
    </source>
</evidence>
<dbReference type="EMBL" id="JAGGJX010000001">
    <property type="protein sequence ID" value="MBP1853733.1"/>
    <property type="molecule type" value="Genomic_DNA"/>
</dbReference>
<comment type="caution">
    <text evidence="2">The sequence shown here is derived from an EMBL/GenBank/DDBJ whole genome shotgun (WGS) entry which is preliminary data.</text>
</comment>
<evidence type="ECO:0000313" key="2">
    <source>
        <dbReference type="EMBL" id="MBP1853733.1"/>
    </source>
</evidence>
<feature type="transmembrane region" description="Helical" evidence="1">
    <location>
        <begin position="31"/>
        <end position="52"/>
    </location>
</feature>
<name>A0ABS4E737_9FIRM</name>
<protein>
    <recommendedName>
        <fullName evidence="4">NADH dehydrogenase subunit 5</fullName>
    </recommendedName>
</protein>
<proteinExistence type="predicted"/>
<organism evidence="2 3">
    <name type="scientific">Metaclostridioides mangenotii</name>
    <dbReference type="NCBI Taxonomy" id="1540"/>
    <lineage>
        <taxon>Bacteria</taxon>
        <taxon>Bacillati</taxon>
        <taxon>Bacillota</taxon>
        <taxon>Clostridia</taxon>
        <taxon>Peptostreptococcales</taxon>
        <taxon>Peptostreptococcaceae</taxon>
        <taxon>Metaclostridioides</taxon>
    </lineage>
</organism>
<keyword evidence="1" id="KW-1133">Transmembrane helix</keyword>
<dbReference type="RefSeq" id="WP_209455390.1">
    <property type="nucleotide sequence ID" value="NZ_BAAACS010000017.1"/>
</dbReference>
<evidence type="ECO:0008006" key="4">
    <source>
        <dbReference type="Google" id="ProtNLM"/>
    </source>
</evidence>
<evidence type="ECO:0000256" key="1">
    <source>
        <dbReference type="SAM" id="Phobius"/>
    </source>
</evidence>
<gene>
    <name evidence="2" type="ORF">J2Z43_000123</name>
</gene>
<keyword evidence="3" id="KW-1185">Reference proteome</keyword>
<reference evidence="2 3" key="1">
    <citation type="submission" date="2021-03" db="EMBL/GenBank/DDBJ databases">
        <title>Genomic Encyclopedia of Type Strains, Phase IV (KMG-IV): sequencing the most valuable type-strain genomes for metagenomic binning, comparative biology and taxonomic classification.</title>
        <authorList>
            <person name="Goeker M."/>
        </authorList>
    </citation>
    <scope>NUCLEOTIDE SEQUENCE [LARGE SCALE GENOMIC DNA]</scope>
    <source>
        <strain evidence="2 3">DSM 1289</strain>
    </source>
</reference>
<accession>A0ABS4E737</accession>
<keyword evidence="1" id="KW-0472">Membrane</keyword>
<feature type="transmembrane region" description="Helical" evidence="1">
    <location>
        <begin position="7"/>
        <end position="25"/>
    </location>
</feature>
<dbReference type="Proteomes" id="UP000767291">
    <property type="component" value="Unassembled WGS sequence"/>
</dbReference>
<keyword evidence="1" id="KW-0812">Transmembrane</keyword>
<sequence>MFSRNDIISIMLPIIATIIASYLSAKKKRSLGYGLVFGIITLVVSSFIYYILYVE</sequence>